<dbReference type="Proteomes" id="UP000827092">
    <property type="component" value="Unassembled WGS sequence"/>
</dbReference>
<gene>
    <name evidence="3" type="ORF">JTE90_015015</name>
</gene>
<reference evidence="3 4" key="1">
    <citation type="journal article" date="2022" name="Nat. Ecol. Evol.">
        <title>A masculinizing supergene underlies an exaggerated male reproductive morph in a spider.</title>
        <authorList>
            <person name="Hendrickx F."/>
            <person name="De Corte Z."/>
            <person name="Sonet G."/>
            <person name="Van Belleghem S.M."/>
            <person name="Kostlbacher S."/>
            <person name="Vangestel C."/>
        </authorList>
    </citation>
    <scope>NUCLEOTIDE SEQUENCE [LARGE SCALE GENOMIC DNA]</scope>
    <source>
        <strain evidence="3">W744_W776</strain>
    </source>
</reference>
<dbReference type="AlphaFoldDB" id="A0AAV6TW64"/>
<keyword evidence="1" id="KW-0863">Zinc-finger</keyword>
<evidence type="ECO:0000313" key="4">
    <source>
        <dbReference type="Proteomes" id="UP000827092"/>
    </source>
</evidence>
<evidence type="ECO:0000256" key="1">
    <source>
        <dbReference type="PROSITE-ProRule" id="PRU00042"/>
    </source>
</evidence>
<protein>
    <recommendedName>
        <fullName evidence="2">C2H2-type domain-containing protein</fullName>
    </recommendedName>
</protein>
<organism evidence="3 4">
    <name type="scientific">Oedothorax gibbosus</name>
    <dbReference type="NCBI Taxonomy" id="931172"/>
    <lineage>
        <taxon>Eukaryota</taxon>
        <taxon>Metazoa</taxon>
        <taxon>Ecdysozoa</taxon>
        <taxon>Arthropoda</taxon>
        <taxon>Chelicerata</taxon>
        <taxon>Arachnida</taxon>
        <taxon>Araneae</taxon>
        <taxon>Araneomorphae</taxon>
        <taxon>Entelegynae</taxon>
        <taxon>Araneoidea</taxon>
        <taxon>Linyphiidae</taxon>
        <taxon>Erigoninae</taxon>
        <taxon>Oedothorax</taxon>
    </lineage>
</organism>
<dbReference type="GO" id="GO:0008270">
    <property type="term" value="F:zinc ion binding"/>
    <property type="evidence" value="ECO:0007669"/>
    <property type="project" value="UniProtKB-KW"/>
</dbReference>
<feature type="domain" description="C2H2-type" evidence="2">
    <location>
        <begin position="41"/>
        <end position="64"/>
    </location>
</feature>
<dbReference type="PROSITE" id="PS50157">
    <property type="entry name" value="ZINC_FINGER_C2H2_2"/>
    <property type="match status" value="1"/>
</dbReference>
<evidence type="ECO:0000313" key="3">
    <source>
        <dbReference type="EMBL" id="KAG8175911.1"/>
    </source>
</evidence>
<dbReference type="EMBL" id="JAFNEN010000939">
    <property type="protein sequence ID" value="KAG8175911.1"/>
    <property type="molecule type" value="Genomic_DNA"/>
</dbReference>
<dbReference type="PROSITE" id="PS00028">
    <property type="entry name" value="ZINC_FINGER_C2H2_1"/>
    <property type="match status" value="1"/>
</dbReference>
<proteinExistence type="predicted"/>
<keyword evidence="1" id="KW-0862">Zinc</keyword>
<evidence type="ECO:0000259" key="2">
    <source>
        <dbReference type="PROSITE" id="PS50157"/>
    </source>
</evidence>
<name>A0AAV6TW64_9ARAC</name>
<keyword evidence="4" id="KW-1185">Reference proteome</keyword>
<accession>A0AAV6TW64</accession>
<comment type="caution">
    <text evidence="3">The sequence shown here is derived from an EMBL/GenBank/DDBJ whole genome shotgun (WGS) entry which is preliminary data.</text>
</comment>
<keyword evidence="1" id="KW-0479">Metal-binding</keyword>
<sequence>MSYRETNPQQEEKHGRAFLRAVRNGTLRLYAPKKRWTDMLKACRLCGHAFETVGHVLNHCRSHARLWHDDIQNRLTHAIAGNTPGARVVSVNQRVKDVGGSPLRPDIVIDQSDGSRLLVDVTVPVEHVNDAFRTRASFDKARRTKIDKYRCVADALSARGVRTRVEALIVGALGTWDSKNAPVLRQLGLVSDDLRDVLCRRTVTWARRIYDRHLKMGATCN</sequence>
<dbReference type="InterPro" id="IPR013087">
    <property type="entry name" value="Znf_C2H2_type"/>
</dbReference>